<proteinExistence type="predicted"/>
<dbReference type="Proteomes" id="UP000248863">
    <property type="component" value="Unassembled WGS sequence"/>
</dbReference>
<evidence type="ECO:0000313" key="2">
    <source>
        <dbReference type="Proteomes" id="UP000248863"/>
    </source>
</evidence>
<sequence length="85" mass="9570">MAISMLATMVADLDDEDMDSMTVAELSFDESPDEHGVSPDDPMYVVFKDMSGRLNDLLTVREGAVERRRRLLRCRDVLTNAFKGT</sequence>
<reference evidence="1 2" key="1">
    <citation type="submission" date="2017-07" db="EMBL/GenBank/DDBJ databases">
        <title>Draft Genome Sequences of Select Purple Nonsulfur Bacteria.</title>
        <authorList>
            <person name="Lasarre B."/>
            <person name="Mckinlay J.B."/>
        </authorList>
    </citation>
    <scope>NUCLEOTIDE SEQUENCE [LARGE SCALE GENOMIC DNA]</scope>
    <source>
        <strain evidence="1 2">DSM 11907</strain>
    </source>
</reference>
<dbReference type="RefSeq" id="WP_111356261.1">
    <property type="nucleotide sequence ID" value="NZ_NHSK01000074.1"/>
</dbReference>
<comment type="caution">
    <text evidence="1">The sequence shown here is derived from an EMBL/GenBank/DDBJ whole genome shotgun (WGS) entry which is preliminary data.</text>
</comment>
<dbReference type="EMBL" id="NPEU01000041">
    <property type="protein sequence ID" value="RAI40428.1"/>
    <property type="molecule type" value="Genomic_DNA"/>
</dbReference>
<name>A0A327KYD5_9BRAD</name>
<keyword evidence="2" id="KW-1185">Reference proteome</keyword>
<gene>
    <name evidence="1" type="ORF">CH338_06190</name>
</gene>
<protein>
    <submittedName>
        <fullName evidence="1">Uncharacterized protein</fullName>
    </submittedName>
</protein>
<organism evidence="1 2">
    <name type="scientific">Rhodoplanes elegans</name>
    <dbReference type="NCBI Taxonomy" id="29408"/>
    <lineage>
        <taxon>Bacteria</taxon>
        <taxon>Pseudomonadati</taxon>
        <taxon>Pseudomonadota</taxon>
        <taxon>Alphaproteobacteria</taxon>
        <taxon>Hyphomicrobiales</taxon>
        <taxon>Nitrobacteraceae</taxon>
        <taxon>Rhodoplanes</taxon>
    </lineage>
</organism>
<evidence type="ECO:0000313" key="1">
    <source>
        <dbReference type="EMBL" id="RAI40428.1"/>
    </source>
</evidence>
<accession>A0A327KYD5</accession>
<dbReference type="AlphaFoldDB" id="A0A327KYD5"/>